<dbReference type="EMBL" id="SBKP01000001">
    <property type="protein sequence ID" value="RXR30738.1"/>
    <property type="molecule type" value="Genomic_DNA"/>
</dbReference>
<protein>
    <submittedName>
        <fullName evidence="6">LacI family DNA-binding transcriptional regulator</fullName>
    </submittedName>
</protein>
<gene>
    <name evidence="6" type="ORF">EQG66_00010</name>
</gene>
<dbReference type="SUPFAM" id="SSF47413">
    <property type="entry name" value="lambda repressor-like DNA-binding domains"/>
    <property type="match status" value="1"/>
</dbReference>
<dbReference type="InterPro" id="IPR010982">
    <property type="entry name" value="Lambda_DNA-bd_dom_sf"/>
</dbReference>
<dbReference type="InterPro" id="IPR046335">
    <property type="entry name" value="LacI/GalR-like_sensor"/>
</dbReference>
<dbReference type="OrthoDB" id="8433438at2"/>
<sequence length="349" mass="37615">MQLPVVVLHEPDRSSHMSEDHSFRTPTAHDVARLAGVSQSAVSRAFTVGASISPDKRDKIIAAANELGYRPNILARSLIKGTSKVVGVVFGQFENPFFAHALDRFSEDFEGRGLRILLFTAKTNATVDEQVAELLSYQVSAVILMAVNLSSKLVAECARSNIPVVMFNRTTEEEHEAFAVTGDNTAGATAIAQHFLNTGRARVAFMAGYDDSSTSRQREAAFMAAMSGTGIPEPRRVVGHYSRQGAIEATRELFAAGAERPDALFCANDMMAIAAIETLRTEFGIEPGRQCAVAGFDNISMAAWPSFSLTTYSQPIDRMVAHAVAFIAGESEGERAVVVPGELIIRNSA</sequence>
<feature type="domain" description="HTH lacI-type" evidence="5">
    <location>
        <begin position="26"/>
        <end position="80"/>
    </location>
</feature>
<keyword evidence="2" id="KW-0805">Transcription regulation</keyword>
<dbReference type="InterPro" id="IPR028082">
    <property type="entry name" value="Peripla_BP_I"/>
</dbReference>
<dbReference type="CDD" id="cd06278">
    <property type="entry name" value="PBP1_LacI-like"/>
    <property type="match status" value="1"/>
</dbReference>
<dbReference type="PANTHER" id="PTHR30146">
    <property type="entry name" value="LACI-RELATED TRANSCRIPTIONAL REPRESSOR"/>
    <property type="match status" value="1"/>
</dbReference>
<evidence type="ECO:0000259" key="5">
    <source>
        <dbReference type="PROSITE" id="PS50932"/>
    </source>
</evidence>
<dbReference type="SMART" id="SM00354">
    <property type="entry name" value="HTH_LACI"/>
    <property type="match status" value="1"/>
</dbReference>
<dbReference type="Gene3D" id="3.40.50.2300">
    <property type="match status" value="2"/>
</dbReference>
<keyword evidence="4" id="KW-0804">Transcription</keyword>
<evidence type="ECO:0000256" key="4">
    <source>
        <dbReference type="ARBA" id="ARBA00023163"/>
    </source>
</evidence>
<name>A0A4Q1KLK4_9SPHN</name>
<dbReference type="AlphaFoldDB" id="A0A4Q1KLK4"/>
<dbReference type="Pfam" id="PF13377">
    <property type="entry name" value="Peripla_BP_3"/>
    <property type="match status" value="1"/>
</dbReference>
<dbReference type="PANTHER" id="PTHR30146:SF95">
    <property type="entry name" value="RIBOSE OPERON REPRESSOR"/>
    <property type="match status" value="1"/>
</dbReference>
<dbReference type="Proteomes" id="UP000290958">
    <property type="component" value="Unassembled WGS sequence"/>
</dbReference>
<evidence type="ECO:0000313" key="7">
    <source>
        <dbReference type="Proteomes" id="UP000290958"/>
    </source>
</evidence>
<dbReference type="GO" id="GO:0003700">
    <property type="term" value="F:DNA-binding transcription factor activity"/>
    <property type="evidence" value="ECO:0007669"/>
    <property type="project" value="TreeGrafter"/>
</dbReference>
<reference evidence="7" key="1">
    <citation type="submission" date="2019-01" db="EMBL/GenBank/DDBJ databases">
        <title>Cytophagaceae bacterium strain CAR-16.</title>
        <authorList>
            <person name="Chen W.-M."/>
        </authorList>
    </citation>
    <scope>NUCLEOTIDE SEQUENCE [LARGE SCALE GENOMIC DNA]</scope>
    <source>
        <strain evidence="7">CHR27</strain>
    </source>
</reference>
<accession>A0A4Q1KLK4</accession>
<dbReference type="GO" id="GO:0000976">
    <property type="term" value="F:transcription cis-regulatory region binding"/>
    <property type="evidence" value="ECO:0007669"/>
    <property type="project" value="TreeGrafter"/>
</dbReference>
<comment type="caution">
    <text evidence="6">The sequence shown here is derived from an EMBL/GenBank/DDBJ whole genome shotgun (WGS) entry which is preliminary data.</text>
</comment>
<evidence type="ECO:0000256" key="3">
    <source>
        <dbReference type="ARBA" id="ARBA00023125"/>
    </source>
</evidence>
<dbReference type="PROSITE" id="PS50932">
    <property type="entry name" value="HTH_LACI_2"/>
    <property type="match status" value="1"/>
</dbReference>
<evidence type="ECO:0000256" key="1">
    <source>
        <dbReference type="ARBA" id="ARBA00022491"/>
    </source>
</evidence>
<dbReference type="CDD" id="cd01392">
    <property type="entry name" value="HTH_LacI"/>
    <property type="match status" value="1"/>
</dbReference>
<dbReference type="SUPFAM" id="SSF53822">
    <property type="entry name" value="Periplasmic binding protein-like I"/>
    <property type="match status" value="1"/>
</dbReference>
<dbReference type="Gene3D" id="1.10.260.40">
    <property type="entry name" value="lambda repressor-like DNA-binding domains"/>
    <property type="match status" value="1"/>
</dbReference>
<dbReference type="InterPro" id="IPR000843">
    <property type="entry name" value="HTH_LacI"/>
</dbReference>
<keyword evidence="3 6" id="KW-0238">DNA-binding</keyword>
<evidence type="ECO:0000313" key="6">
    <source>
        <dbReference type="EMBL" id="RXR30738.1"/>
    </source>
</evidence>
<keyword evidence="7" id="KW-1185">Reference proteome</keyword>
<proteinExistence type="predicted"/>
<organism evidence="6 7">
    <name type="scientific">Sphingobium fluviale</name>
    <dbReference type="NCBI Taxonomy" id="2506423"/>
    <lineage>
        <taxon>Bacteria</taxon>
        <taxon>Pseudomonadati</taxon>
        <taxon>Pseudomonadota</taxon>
        <taxon>Alphaproteobacteria</taxon>
        <taxon>Sphingomonadales</taxon>
        <taxon>Sphingomonadaceae</taxon>
        <taxon>Sphingobium</taxon>
    </lineage>
</organism>
<keyword evidence="1" id="KW-0678">Repressor</keyword>
<evidence type="ECO:0000256" key="2">
    <source>
        <dbReference type="ARBA" id="ARBA00023015"/>
    </source>
</evidence>
<dbReference type="Pfam" id="PF00356">
    <property type="entry name" value="LacI"/>
    <property type="match status" value="1"/>
</dbReference>